<dbReference type="InterPro" id="IPR014710">
    <property type="entry name" value="RmlC-like_jellyroll"/>
</dbReference>
<reference evidence="5 6" key="1">
    <citation type="submission" date="2016-01" db="EMBL/GenBank/DDBJ databases">
        <title>The draft genome sequence of Aquimarina sp. RZW4-3-2.</title>
        <authorList>
            <person name="Wang Y."/>
        </authorList>
    </citation>
    <scope>NUCLEOTIDE SEQUENCE [LARGE SCALE GENOMIC DNA]</scope>
    <source>
        <strain evidence="5 6">RZW4-3-2</strain>
    </source>
</reference>
<dbReference type="Pfam" id="PF12833">
    <property type="entry name" value="HTH_18"/>
    <property type="match status" value="1"/>
</dbReference>
<dbReference type="STRING" id="1642818.AWE51_13245"/>
<dbReference type="PROSITE" id="PS01124">
    <property type="entry name" value="HTH_ARAC_FAMILY_2"/>
    <property type="match status" value="1"/>
</dbReference>
<gene>
    <name evidence="5" type="ORF">AWE51_13245</name>
</gene>
<dbReference type="Pfam" id="PF02311">
    <property type="entry name" value="AraC_binding"/>
    <property type="match status" value="1"/>
</dbReference>
<evidence type="ECO:0000256" key="1">
    <source>
        <dbReference type="ARBA" id="ARBA00023015"/>
    </source>
</evidence>
<dbReference type="SUPFAM" id="SSF46689">
    <property type="entry name" value="Homeodomain-like"/>
    <property type="match status" value="1"/>
</dbReference>
<evidence type="ECO:0000256" key="3">
    <source>
        <dbReference type="ARBA" id="ARBA00023163"/>
    </source>
</evidence>
<sequence length="291" mass="34399">MSGIPILNIEQFEHEEFLADFYSNDLRKHLKQNDKIFHKPHKHDFFLCVIFSKGSGIHEVDFNSYTIQPGSVFFLKPGQTHYWKFTEDPEGFIFFHTQDFYDFYFSNKKLTQFPFYYSHKNPPNLLLTKHEIPLLQRCFEEINLEYHENLTYKRQKLASLVNLAYIDLARCYVSSVSLGQTSSSTYLQTIRILENEIERFYKIEKSAKFYANQLNISTKHLNRITKNTLNKTTSALIAERVLLEAKRLIVHSDNSLSAIADILGYEDYAYFSKVFKLKTTKTPLEFKREYL</sequence>
<keyword evidence="6" id="KW-1185">Reference proteome</keyword>
<keyword evidence="3" id="KW-0804">Transcription</keyword>
<dbReference type="PANTHER" id="PTHR43280:SF32">
    <property type="entry name" value="TRANSCRIPTIONAL REGULATORY PROTEIN"/>
    <property type="match status" value="1"/>
</dbReference>
<evidence type="ECO:0000313" key="5">
    <source>
        <dbReference type="EMBL" id="KZS38561.1"/>
    </source>
</evidence>
<accession>A0A162XD63</accession>
<dbReference type="InterPro" id="IPR003313">
    <property type="entry name" value="AraC-bd"/>
</dbReference>
<dbReference type="Proteomes" id="UP000076715">
    <property type="component" value="Unassembled WGS sequence"/>
</dbReference>
<dbReference type="Gene3D" id="2.60.120.10">
    <property type="entry name" value="Jelly Rolls"/>
    <property type="match status" value="1"/>
</dbReference>
<dbReference type="InterPro" id="IPR009057">
    <property type="entry name" value="Homeodomain-like_sf"/>
</dbReference>
<evidence type="ECO:0000259" key="4">
    <source>
        <dbReference type="PROSITE" id="PS01124"/>
    </source>
</evidence>
<dbReference type="EMBL" id="LQRT01000046">
    <property type="protein sequence ID" value="KZS38561.1"/>
    <property type="molecule type" value="Genomic_DNA"/>
</dbReference>
<dbReference type="OrthoDB" id="1096411at2"/>
<dbReference type="SUPFAM" id="SSF51215">
    <property type="entry name" value="Regulatory protein AraC"/>
    <property type="match status" value="1"/>
</dbReference>
<proteinExistence type="predicted"/>
<dbReference type="InterPro" id="IPR018060">
    <property type="entry name" value="HTH_AraC"/>
</dbReference>
<dbReference type="SMART" id="SM00342">
    <property type="entry name" value="HTH_ARAC"/>
    <property type="match status" value="1"/>
</dbReference>
<name>A0A162XD63_9FLAO</name>
<evidence type="ECO:0000313" key="6">
    <source>
        <dbReference type="Proteomes" id="UP000076715"/>
    </source>
</evidence>
<dbReference type="Gene3D" id="1.10.10.60">
    <property type="entry name" value="Homeodomain-like"/>
    <property type="match status" value="1"/>
</dbReference>
<organism evidence="5 6">
    <name type="scientific">Aquimarina aggregata</name>
    <dbReference type="NCBI Taxonomy" id="1642818"/>
    <lineage>
        <taxon>Bacteria</taxon>
        <taxon>Pseudomonadati</taxon>
        <taxon>Bacteroidota</taxon>
        <taxon>Flavobacteriia</taxon>
        <taxon>Flavobacteriales</taxon>
        <taxon>Flavobacteriaceae</taxon>
        <taxon>Aquimarina</taxon>
    </lineage>
</organism>
<keyword evidence="2" id="KW-0238">DNA-binding</keyword>
<dbReference type="RefSeq" id="WP_066317926.1">
    <property type="nucleotide sequence ID" value="NZ_CANLSS010000004.1"/>
</dbReference>
<dbReference type="GO" id="GO:0003700">
    <property type="term" value="F:DNA-binding transcription factor activity"/>
    <property type="evidence" value="ECO:0007669"/>
    <property type="project" value="InterPro"/>
</dbReference>
<dbReference type="PANTHER" id="PTHR43280">
    <property type="entry name" value="ARAC-FAMILY TRANSCRIPTIONAL REGULATOR"/>
    <property type="match status" value="1"/>
</dbReference>
<dbReference type="InterPro" id="IPR037923">
    <property type="entry name" value="HTH-like"/>
</dbReference>
<dbReference type="AlphaFoldDB" id="A0A162XD63"/>
<protein>
    <submittedName>
        <fullName evidence="5">Transcriptional regulator</fullName>
    </submittedName>
</protein>
<keyword evidence="1" id="KW-0805">Transcription regulation</keyword>
<evidence type="ECO:0000256" key="2">
    <source>
        <dbReference type="ARBA" id="ARBA00023125"/>
    </source>
</evidence>
<dbReference type="GO" id="GO:0043565">
    <property type="term" value="F:sequence-specific DNA binding"/>
    <property type="evidence" value="ECO:0007669"/>
    <property type="project" value="InterPro"/>
</dbReference>
<comment type="caution">
    <text evidence="5">The sequence shown here is derived from an EMBL/GenBank/DDBJ whole genome shotgun (WGS) entry which is preliminary data.</text>
</comment>
<feature type="domain" description="HTH araC/xylS-type" evidence="4">
    <location>
        <begin position="187"/>
        <end position="289"/>
    </location>
</feature>